<organism evidence="4 5">
    <name type="scientific">Ceratobasidium theobromae</name>
    <dbReference type="NCBI Taxonomy" id="1582974"/>
    <lineage>
        <taxon>Eukaryota</taxon>
        <taxon>Fungi</taxon>
        <taxon>Dikarya</taxon>
        <taxon>Basidiomycota</taxon>
        <taxon>Agaricomycotina</taxon>
        <taxon>Agaricomycetes</taxon>
        <taxon>Cantharellales</taxon>
        <taxon>Ceratobasidiaceae</taxon>
        <taxon>Ceratobasidium</taxon>
    </lineage>
</organism>
<evidence type="ECO:0008006" key="6">
    <source>
        <dbReference type="Google" id="ProtNLM"/>
    </source>
</evidence>
<keyword evidence="1" id="KW-0285">Flavoprotein</keyword>
<keyword evidence="5" id="KW-1185">Reference proteome</keyword>
<reference evidence="4 5" key="1">
    <citation type="journal article" date="2019" name="Fungal Biol. Biotechnol.">
        <title>Draft genome sequence of fastidious pathogen Ceratobasidium theobromae, which causes vascular-streak dieback in Theobroma cacao.</title>
        <authorList>
            <person name="Ali S.S."/>
            <person name="Asman A."/>
            <person name="Shao J."/>
            <person name="Firmansyah A.P."/>
            <person name="Susilo A.W."/>
            <person name="Rosmana A."/>
            <person name="McMahon P."/>
            <person name="Junaid M."/>
            <person name="Guest D."/>
            <person name="Kheng T.Y."/>
            <person name="Meinhardt L.W."/>
            <person name="Bailey B.A."/>
        </authorList>
    </citation>
    <scope>NUCLEOTIDE SEQUENCE [LARGE SCALE GENOMIC DNA]</scope>
    <source>
        <strain evidence="4 5">CT2</strain>
    </source>
</reference>
<dbReference type="AlphaFoldDB" id="A0A5N5QM60"/>
<dbReference type="Gene3D" id="3.20.20.70">
    <property type="entry name" value="Aldolase class I"/>
    <property type="match status" value="1"/>
</dbReference>
<dbReference type="Pfam" id="PF03060">
    <property type="entry name" value="NMO"/>
    <property type="match status" value="2"/>
</dbReference>
<dbReference type="SUPFAM" id="SSF51412">
    <property type="entry name" value="Inosine monophosphate dehydrogenase (IMPDH)"/>
    <property type="match status" value="1"/>
</dbReference>
<evidence type="ECO:0000256" key="3">
    <source>
        <dbReference type="ARBA" id="ARBA00023002"/>
    </source>
</evidence>
<proteinExistence type="predicted"/>
<accession>A0A5N5QM60</accession>
<evidence type="ECO:0000256" key="1">
    <source>
        <dbReference type="ARBA" id="ARBA00022630"/>
    </source>
</evidence>
<dbReference type="EMBL" id="SSOP01000058">
    <property type="protein sequence ID" value="KAB5592648.1"/>
    <property type="molecule type" value="Genomic_DNA"/>
</dbReference>
<evidence type="ECO:0000313" key="5">
    <source>
        <dbReference type="Proteomes" id="UP000383932"/>
    </source>
</evidence>
<name>A0A5N5QM60_9AGAM</name>
<keyword evidence="3" id="KW-0560">Oxidoreductase</keyword>
<protein>
    <recommendedName>
        <fullName evidence="6">Nitronate monooxygenase domain-containing protein</fullName>
    </recommendedName>
</protein>
<dbReference type="CDD" id="cd04730">
    <property type="entry name" value="NPD_like"/>
    <property type="match status" value="1"/>
</dbReference>
<dbReference type="InterPro" id="IPR004136">
    <property type="entry name" value="NMO"/>
</dbReference>
<dbReference type="PANTHER" id="PTHR32332:SF20">
    <property type="entry name" value="2-NITROPROPANE DIOXYGENASE-LIKE PROTEIN"/>
    <property type="match status" value="1"/>
</dbReference>
<sequence>MIVTKLTQQLGIRIPVVQGGMQWVGLPVMAAAVSNAGGLGILTALSQSSPDALRKAIQETRKLTDKPFGVNISLLPSVNLTDLEAHARAAVEEGVPGPLIKFFKSKRCFVIHKCTTIRHAKTAQKLGVNFLSINGFECAGHSGEEDIGGLVLLARAAQGLDVPYTASGGFGDGRGLAAALALGAEGISMGTRFMCTIEAPIHQKIKDKMIALDEADTIHIFRTLRDTVRVYKNALSTQVVRLERRPGGAQISELRDLTNSTRMKRVCETGDPETGIWPLGIVVSLIKDCPSCAELLQRIEQEAEAHIQGMSHLVVRGQSKL</sequence>
<comment type="caution">
    <text evidence="4">The sequence shown here is derived from an EMBL/GenBank/DDBJ whole genome shotgun (WGS) entry which is preliminary data.</text>
</comment>
<dbReference type="GO" id="GO:0018580">
    <property type="term" value="F:nitronate monooxygenase activity"/>
    <property type="evidence" value="ECO:0007669"/>
    <property type="project" value="InterPro"/>
</dbReference>
<evidence type="ECO:0000256" key="2">
    <source>
        <dbReference type="ARBA" id="ARBA00022643"/>
    </source>
</evidence>
<dbReference type="InterPro" id="IPR013785">
    <property type="entry name" value="Aldolase_TIM"/>
</dbReference>
<evidence type="ECO:0000313" key="4">
    <source>
        <dbReference type="EMBL" id="KAB5592648.1"/>
    </source>
</evidence>
<dbReference type="OrthoDB" id="412383at2759"/>
<gene>
    <name evidence="4" type="ORF">CTheo_3912</name>
</gene>
<dbReference type="PANTHER" id="PTHR32332">
    <property type="entry name" value="2-NITROPROPANE DIOXYGENASE"/>
    <property type="match status" value="1"/>
</dbReference>
<keyword evidence="2" id="KW-0288">FMN</keyword>
<dbReference type="Proteomes" id="UP000383932">
    <property type="component" value="Unassembled WGS sequence"/>
</dbReference>